<dbReference type="HOGENOM" id="CLU_3074116_0_0_1"/>
<keyword evidence="1" id="KW-1133">Transmembrane helix</keyword>
<dbReference type="Proteomes" id="UP000054337">
    <property type="component" value="Unassembled WGS sequence"/>
</dbReference>
<evidence type="ECO:0000256" key="1">
    <source>
        <dbReference type="SAM" id="Phobius"/>
    </source>
</evidence>
<protein>
    <submittedName>
        <fullName evidence="2">Uncharacterized protein</fullName>
    </submittedName>
</protein>
<dbReference type="GeneID" id="26250994"/>
<keyword evidence="1" id="KW-0812">Transmembrane</keyword>
<sequence length="53" mass="6091">QPFASAIVYFLTTLSIYLETSCLRIATKFLPILSSLVYYVRALVIEFFLLVDK</sequence>
<organism evidence="2 3">
    <name type="scientific">Bipolaris victoriae (strain FI3)</name>
    <name type="common">Victoria blight of oats agent</name>
    <name type="synonym">Cochliobolus victoriae</name>
    <dbReference type="NCBI Taxonomy" id="930091"/>
    <lineage>
        <taxon>Eukaryota</taxon>
        <taxon>Fungi</taxon>
        <taxon>Dikarya</taxon>
        <taxon>Ascomycota</taxon>
        <taxon>Pezizomycotina</taxon>
        <taxon>Dothideomycetes</taxon>
        <taxon>Pleosporomycetidae</taxon>
        <taxon>Pleosporales</taxon>
        <taxon>Pleosporineae</taxon>
        <taxon>Pleosporaceae</taxon>
        <taxon>Bipolaris</taxon>
    </lineage>
</organism>
<feature type="transmembrane region" description="Helical" evidence="1">
    <location>
        <begin position="32"/>
        <end position="51"/>
    </location>
</feature>
<dbReference type="RefSeq" id="XP_014549981.1">
    <property type="nucleotide sequence ID" value="XM_014694495.1"/>
</dbReference>
<evidence type="ECO:0000313" key="3">
    <source>
        <dbReference type="Proteomes" id="UP000054337"/>
    </source>
</evidence>
<keyword evidence="1" id="KW-0472">Membrane</keyword>
<proteinExistence type="predicted"/>
<accession>W7E8N1</accession>
<dbReference type="EMBL" id="KI969120">
    <property type="protein sequence ID" value="EUN20407.1"/>
    <property type="molecule type" value="Genomic_DNA"/>
</dbReference>
<reference evidence="2 3" key="1">
    <citation type="journal article" date="2013" name="PLoS Genet.">
        <title>Comparative genome structure, secondary metabolite, and effector coding capacity across Cochliobolus pathogens.</title>
        <authorList>
            <person name="Condon B.J."/>
            <person name="Leng Y."/>
            <person name="Wu D."/>
            <person name="Bushley K.E."/>
            <person name="Ohm R.A."/>
            <person name="Otillar R."/>
            <person name="Martin J."/>
            <person name="Schackwitz W."/>
            <person name="Grimwood J."/>
            <person name="MohdZainudin N."/>
            <person name="Xue C."/>
            <person name="Wang R."/>
            <person name="Manning V.A."/>
            <person name="Dhillon B."/>
            <person name="Tu Z.J."/>
            <person name="Steffenson B.J."/>
            <person name="Salamov A."/>
            <person name="Sun H."/>
            <person name="Lowry S."/>
            <person name="LaButti K."/>
            <person name="Han J."/>
            <person name="Copeland A."/>
            <person name="Lindquist E."/>
            <person name="Barry K."/>
            <person name="Schmutz J."/>
            <person name="Baker S.E."/>
            <person name="Ciuffetti L.M."/>
            <person name="Grigoriev I.V."/>
            <person name="Zhong S."/>
            <person name="Turgeon B.G."/>
        </authorList>
    </citation>
    <scope>NUCLEOTIDE SEQUENCE [LARGE SCALE GENOMIC DNA]</scope>
    <source>
        <strain evidence="2 3">FI3</strain>
    </source>
</reference>
<name>W7E8N1_BIPV3</name>
<keyword evidence="3" id="KW-1185">Reference proteome</keyword>
<dbReference type="OrthoDB" id="3692397at2759"/>
<evidence type="ECO:0000313" key="2">
    <source>
        <dbReference type="EMBL" id="EUN20407.1"/>
    </source>
</evidence>
<feature type="non-terminal residue" evidence="2">
    <location>
        <position position="1"/>
    </location>
</feature>
<gene>
    <name evidence="2" type="ORF">COCVIDRAFT_117075</name>
</gene>
<dbReference type="AlphaFoldDB" id="W7E8N1"/>